<dbReference type="AlphaFoldDB" id="C5L7E0"/>
<feature type="region of interest" description="Disordered" evidence="1">
    <location>
        <begin position="196"/>
        <end position="224"/>
    </location>
</feature>
<sequence length="297" mass="30578">MAEFPTNAAPLPDLSDLWGASSGSHEPVGAPHSGGEADEPRPAPLGSLDSIFAGKGSTTRDGPEAVGLPQENPTPVVAPPEATVAVPAEPVPNKHDGLGARESVVATLVPPSQDYGPMVEKRPLVVVQPPVGEGDTVNEALPAEDHGLVVRQSVVTAEAGPAEDGDRRVVGATAGKKGPVPVAETVVAEDVGPVTRGRSATVGHSAMPKIDATGPRQEKPSYGANESLTSRSLIVSSGPFEAGSSCTSISKYDRVPRLHGATHRTIGGPEEESWGAMDISMCNIVKHKVVVSYGQLW</sequence>
<proteinExistence type="predicted"/>
<organism evidence="3">
    <name type="scientific">Perkinsus marinus (strain ATCC 50983 / TXsc)</name>
    <dbReference type="NCBI Taxonomy" id="423536"/>
    <lineage>
        <taxon>Eukaryota</taxon>
        <taxon>Sar</taxon>
        <taxon>Alveolata</taxon>
        <taxon>Perkinsozoa</taxon>
        <taxon>Perkinsea</taxon>
        <taxon>Perkinsida</taxon>
        <taxon>Perkinsidae</taxon>
        <taxon>Perkinsus</taxon>
    </lineage>
</organism>
<name>C5L7E0_PERM5</name>
<evidence type="ECO:0000313" key="3">
    <source>
        <dbReference type="Proteomes" id="UP000007800"/>
    </source>
</evidence>
<dbReference type="GeneID" id="9041150"/>
<dbReference type="Proteomes" id="UP000007800">
    <property type="component" value="Unassembled WGS sequence"/>
</dbReference>
<evidence type="ECO:0000256" key="1">
    <source>
        <dbReference type="SAM" id="MobiDB-lite"/>
    </source>
</evidence>
<keyword evidence="3" id="KW-1185">Reference proteome</keyword>
<reference evidence="2 3" key="1">
    <citation type="submission" date="2008-07" db="EMBL/GenBank/DDBJ databases">
        <authorList>
            <person name="El-Sayed N."/>
            <person name="Caler E."/>
            <person name="Inman J."/>
            <person name="Amedeo P."/>
            <person name="Hass B."/>
            <person name="Wortman J."/>
        </authorList>
    </citation>
    <scope>NUCLEOTIDE SEQUENCE [LARGE SCALE GENOMIC DNA]</scope>
    <source>
        <strain evidence="3">ATCC 50983 / TXsc</strain>
    </source>
</reference>
<dbReference type="RefSeq" id="XP_002775586.1">
    <property type="nucleotide sequence ID" value="XM_002775540.1"/>
</dbReference>
<evidence type="ECO:0000313" key="2">
    <source>
        <dbReference type="EMBL" id="EER07402.1"/>
    </source>
</evidence>
<dbReference type="EMBL" id="GG679899">
    <property type="protein sequence ID" value="EER07402.1"/>
    <property type="molecule type" value="Genomic_DNA"/>
</dbReference>
<accession>C5L7E0</accession>
<protein>
    <submittedName>
        <fullName evidence="2">Uncharacterized protein</fullName>
    </submittedName>
</protein>
<gene>
    <name evidence="2" type="ORF">Pmar_PMAR020567</name>
</gene>
<feature type="region of interest" description="Disordered" evidence="1">
    <location>
        <begin position="1"/>
        <end position="78"/>
    </location>
</feature>
<dbReference type="InParanoid" id="C5L7E0"/>